<dbReference type="GO" id="GO:0016104">
    <property type="term" value="P:triterpenoid biosynthetic process"/>
    <property type="evidence" value="ECO:0007669"/>
    <property type="project" value="InterPro"/>
</dbReference>
<dbReference type="InterPro" id="IPR032697">
    <property type="entry name" value="SQ_cyclase_N"/>
</dbReference>
<proteinExistence type="predicted"/>
<accession>A0A8S1QFD8</accession>
<organism evidence="4 5">
    <name type="scientific">Paramecium primaurelia</name>
    <dbReference type="NCBI Taxonomy" id="5886"/>
    <lineage>
        <taxon>Eukaryota</taxon>
        <taxon>Sar</taxon>
        <taxon>Alveolata</taxon>
        <taxon>Ciliophora</taxon>
        <taxon>Intramacronucleata</taxon>
        <taxon>Oligohymenophorea</taxon>
        <taxon>Peniculida</taxon>
        <taxon>Parameciidae</taxon>
        <taxon>Paramecium</taxon>
    </lineage>
</organism>
<dbReference type="GO" id="GO:0005811">
    <property type="term" value="C:lipid droplet"/>
    <property type="evidence" value="ECO:0007669"/>
    <property type="project" value="InterPro"/>
</dbReference>
<dbReference type="OMA" id="WILQHQE"/>
<gene>
    <name evidence="4" type="ORF">PPRIM_AZ9-3.1.T1570080</name>
</gene>
<feature type="domain" description="Squalene cyclase C-terminal" evidence="2">
    <location>
        <begin position="344"/>
        <end position="612"/>
    </location>
</feature>
<dbReference type="Pfam" id="PF13243">
    <property type="entry name" value="SQHop_cyclase_C"/>
    <property type="match status" value="1"/>
</dbReference>
<evidence type="ECO:0000313" key="4">
    <source>
        <dbReference type="EMBL" id="CAD8113966.1"/>
    </source>
</evidence>
<dbReference type="AlphaFoldDB" id="A0A8S1QFD8"/>
<feature type="domain" description="Squalene cyclase N-terminal" evidence="3">
    <location>
        <begin position="40"/>
        <end position="237"/>
    </location>
</feature>
<feature type="signal peptide" evidence="1">
    <location>
        <begin position="1"/>
        <end position="17"/>
    </location>
</feature>
<keyword evidence="5" id="KW-1185">Reference proteome</keyword>
<evidence type="ECO:0000259" key="3">
    <source>
        <dbReference type="Pfam" id="PF13249"/>
    </source>
</evidence>
<dbReference type="Pfam" id="PF13249">
    <property type="entry name" value="SQHop_cyclase_N"/>
    <property type="match status" value="1"/>
</dbReference>
<dbReference type="GO" id="GO:0016866">
    <property type="term" value="F:intramolecular transferase activity"/>
    <property type="evidence" value="ECO:0007669"/>
    <property type="project" value="InterPro"/>
</dbReference>
<comment type="caution">
    <text evidence="4">The sequence shown here is derived from an EMBL/GenBank/DDBJ whole genome shotgun (WGS) entry which is preliminary data.</text>
</comment>
<dbReference type="NCBIfam" id="TIGR04277">
    <property type="entry name" value="squa_tetra_cyc"/>
    <property type="match status" value="1"/>
</dbReference>
<dbReference type="InterPro" id="IPR032696">
    <property type="entry name" value="SQ_cyclase_C"/>
</dbReference>
<name>A0A8S1QFD8_PARPR</name>
<dbReference type="InterPro" id="IPR018333">
    <property type="entry name" value="Squalene_cyclase"/>
</dbReference>
<evidence type="ECO:0008006" key="6">
    <source>
        <dbReference type="Google" id="ProtNLM"/>
    </source>
</evidence>
<reference evidence="4" key="1">
    <citation type="submission" date="2021-01" db="EMBL/GenBank/DDBJ databases">
        <authorList>
            <consortium name="Genoscope - CEA"/>
            <person name="William W."/>
        </authorList>
    </citation>
    <scope>NUCLEOTIDE SEQUENCE</scope>
</reference>
<dbReference type="PANTHER" id="PTHR11764:SF82">
    <property type="entry name" value="TERPENE CYCLASE_MUTASE FAMILY MEMBER"/>
    <property type="match status" value="1"/>
</dbReference>
<dbReference type="PANTHER" id="PTHR11764">
    <property type="entry name" value="TERPENE CYCLASE/MUTASE FAMILY MEMBER"/>
    <property type="match status" value="1"/>
</dbReference>
<sequence>MIKKILVLIFLMVVVTSKVDIERVKTVIQNAREICWNELTDNEWVYPTYLGTLFLSEYYFELKALGIQNSQFQESKFTQILLDSQLSDGSWVQVEDAFIQTGQLDATIFNYWYLKAVGIDINTDTMKKAQEWIKAHGGIEKAQTMTKFKLAMFGQYPWKKLFKIPLILFYKKFNPLYIKEITAQWVYPHMTALAYLQNQRIIFNMPVNISELYKNKAPKIKNHQKKGRPSFFINNLVQEMLKLRQPMGSFGGYTVSTLLSMLALHDYSGRTNKYNTEINDALRMGFDFVEFNYFNFRQAYHGSLDDGRWWDTILISWAMLESGEDKEKVRPIVENMLLKGVQPNGGIEYGYDFGYAPDADDTGLLLQVLSYYGNDYAHALDKGAEFVYSVQNIDGGFPAFDKDKMGKNPLYKYAFQIAGIADSAEIFDPSSPDVTAHILEGLISSGRSNYEVIVKSLKYFMETQEQFGSWEGRWGINYIYAAGAVLPALKKMKYSLTEQWVSKAVHWLISKQNADGGFGETTLSYNDPKKYNGIGISTVTQTSWGLLGLLAVEDHYDVEDAIQRAVEYLLESFERDGEFKDISVVGTGHRGLLYLQYPSYARSFPIISLGRYVDQQK</sequence>
<evidence type="ECO:0000259" key="2">
    <source>
        <dbReference type="Pfam" id="PF13243"/>
    </source>
</evidence>
<protein>
    <recommendedName>
        <fullName evidence="6">Squalene--hopene cyclase</fullName>
    </recommendedName>
</protein>
<feature type="chain" id="PRO_5035931740" description="Squalene--hopene cyclase" evidence="1">
    <location>
        <begin position="18"/>
        <end position="617"/>
    </location>
</feature>
<keyword evidence="1" id="KW-0732">Signal</keyword>
<dbReference type="Proteomes" id="UP000688137">
    <property type="component" value="Unassembled WGS sequence"/>
</dbReference>
<evidence type="ECO:0000313" key="5">
    <source>
        <dbReference type="Proteomes" id="UP000688137"/>
    </source>
</evidence>
<dbReference type="EMBL" id="CAJJDM010000162">
    <property type="protein sequence ID" value="CAD8113966.1"/>
    <property type="molecule type" value="Genomic_DNA"/>
</dbReference>
<dbReference type="InterPro" id="IPR026370">
    <property type="entry name" value="Tetrahymanol_synth_THC1"/>
</dbReference>
<evidence type="ECO:0000256" key="1">
    <source>
        <dbReference type="SAM" id="SignalP"/>
    </source>
</evidence>